<gene>
    <name evidence="3" type="ORF">PPL_07630</name>
</gene>
<evidence type="ECO:0000313" key="4">
    <source>
        <dbReference type="Proteomes" id="UP000001396"/>
    </source>
</evidence>
<keyword evidence="1" id="KW-0863">Zinc-finger</keyword>
<dbReference type="Gene3D" id="2.120.10.80">
    <property type="entry name" value="Kelch-type beta propeller"/>
    <property type="match status" value="1"/>
</dbReference>
<feature type="domain" description="B box-type" evidence="2">
    <location>
        <begin position="1"/>
        <end position="38"/>
    </location>
</feature>
<dbReference type="SUPFAM" id="SSF50965">
    <property type="entry name" value="Galactose oxidase, central domain"/>
    <property type="match status" value="1"/>
</dbReference>
<keyword evidence="1" id="KW-0862">Zinc</keyword>
<keyword evidence="1" id="KW-0479">Metal-binding</keyword>
<organism evidence="3 4">
    <name type="scientific">Heterostelium pallidum (strain ATCC 26659 / Pp 5 / PN500)</name>
    <name type="common">Cellular slime mold</name>
    <name type="synonym">Polysphondylium pallidum</name>
    <dbReference type="NCBI Taxonomy" id="670386"/>
    <lineage>
        <taxon>Eukaryota</taxon>
        <taxon>Amoebozoa</taxon>
        <taxon>Evosea</taxon>
        <taxon>Eumycetozoa</taxon>
        <taxon>Dictyostelia</taxon>
        <taxon>Acytosteliales</taxon>
        <taxon>Acytosteliaceae</taxon>
        <taxon>Heterostelium</taxon>
    </lineage>
</organism>
<dbReference type="AlphaFoldDB" id="D3BGH9"/>
<dbReference type="GeneID" id="31363111"/>
<sequence length="561" mass="65698">MNNCPDHNKKYKNICFDCNVLMCVACAPQHRDHSFDHINNIREQINININNNNNNNNNNNDNNNYYKDSPTFLNIQSTMESTFNSLKSSVKEFQQLQLTEDEITNRFKELHEFLAIEEHKLKKPIIKNKDQLEHQIEQNIQIMKSLNSINSHFINDVIEDVDDVEASLSSHFSSTSSACTFLPDTAIATTDRYQIKTIIETISQSSNHTEFIQLNNNSIFSLADHKFDDQSLLNLLVEHNILKLNHIQLNQFEQYQLTTNHHQLDQFKNQFQIIFKLKSLTHPNKPSFIFSTDTNHKLSIINITDRNNIHFDYVIDIPEIEEAFLYYTAVTVNENVYRFRGNNKPIKSILKYSTTTKAFIPFQIKGIEVCGDPSVCYDDKDHIYLIYSITNSTKDKDNSLIYRFNIHTLQFERYSTILKCVAHHHFIFHFKNCIYSVIPDAKKIIKFDIDTKITIDLPINLPKYPKRAACTDGKGNIYILSENRFERINIERYEVKQLDRSFFGILSHRLVYHQANDNESYIYSLQGKNSNFMYSVELNKWEPILHNDQSSRKGANTLFQL</sequence>
<keyword evidence="4" id="KW-1185">Reference proteome</keyword>
<dbReference type="InterPro" id="IPR015915">
    <property type="entry name" value="Kelch-typ_b-propeller"/>
</dbReference>
<dbReference type="InParanoid" id="D3BGH9"/>
<dbReference type="PROSITE" id="PS50119">
    <property type="entry name" value="ZF_BBOX"/>
    <property type="match status" value="1"/>
</dbReference>
<dbReference type="GO" id="GO:0008270">
    <property type="term" value="F:zinc ion binding"/>
    <property type="evidence" value="ECO:0007669"/>
    <property type="project" value="UniProtKB-KW"/>
</dbReference>
<dbReference type="RefSeq" id="XP_020431700.1">
    <property type="nucleotide sequence ID" value="XM_020578465.1"/>
</dbReference>
<evidence type="ECO:0000259" key="2">
    <source>
        <dbReference type="PROSITE" id="PS50119"/>
    </source>
</evidence>
<dbReference type="SUPFAM" id="SSF57845">
    <property type="entry name" value="B-box zinc-binding domain"/>
    <property type="match status" value="1"/>
</dbReference>
<comment type="caution">
    <text evidence="3">The sequence shown here is derived from an EMBL/GenBank/DDBJ whole genome shotgun (WGS) entry which is preliminary data.</text>
</comment>
<dbReference type="InterPro" id="IPR000315">
    <property type="entry name" value="Znf_B-box"/>
</dbReference>
<proteinExistence type="predicted"/>
<dbReference type="Pfam" id="PF00643">
    <property type="entry name" value="zf-B_box"/>
    <property type="match status" value="1"/>
</dbReference>
<reference evidence="3 4" key="1">
    <citation type="journal article" date="2011" name="Genome Res.">
        <title>Phylogeny-wide analysis of social amoeba genomes highlights ancient origins for complex intercellular communication.</title>
        <authorList>
            <person name="Heidel A.J."/>
            <person name="Lawal H.M."/>
            <person name="Felder M."/>
            <person name="Schilde C."/>
            <person name="Helps N.R."/>
            <person name="Tunggal B."/>
            <person name="Rivero F."/>
            <person name="John U."/>
            <person name="Schleicher M."/>
            <person name="Eichinger L."/>
            <person name="Platzer M."/>
            <person name="Noegel A.A."/>
            <person name="Schaap P."/>
            <person name="Gloeckner G."/>
        </authorList>
    </citation>
    <scope>NUCLEOTIDE SEQUENCE [LARGE SCALE GENOMIC DNA]</scope>
    <source>
        <strain evidence="4">ATCC 26659 / Pp 5 / PN500</strain>
    </source>
</reference>
<dbReference type="EMBL" id="ADBJ01000034">
    <property type="protein sequence ID" value="EFA79579.1"/>
    <property type="molecule type" value="Genomic_DNA"/>
</dbReference>
<accession>D3BGH9</accession>
<name>D3BGH9_HETP5</name>
<evidence type="ECO:0000313" key="3">
    <source>
        <dbReference type="EMBL" id="EFA79579.1"/>
    </source>
</evidence>
<evidence type="ECO:0000256" key="1">
    <source>
        <dbReference type="PROSITE-ProRule" id="PRU00024"/>
    </source>
</evidence>
<dbReference type="InterPro" id="IPR011043">
    <property type="entry name" value="Gal_Oxase/kelch_b-propeller"/>
</dbReference>
<dbReference type="FunCoup" id="D3BGH9">
    <property type="interactions" value="151"/>
</dbReference>
<dbReference type="Proteomes" id="UP000001396">
    <property type="component" value="Unassembled WGS sequence"/>
</dbReference>
<dbReference type="Gene3D" id="3.30.160.60">
    <property type="entry name" value="Classic Zinc Finger"/>
    <property type="match status" value="1"/>
</dbReference>
<protein>
    <recommendedName>
        <fullName evidence="2">B box-type domain-containing protein</fullName>
    </recommendedName>
</protein>